<organism evidence="1">
    <name type="scientific">Arundo donax</name>
    <name type="common">Giant reed</name>
    <name type="synonym">Donax arundinaceus</name>
    <dbReference type="NCBI Taxonomy" id="35708"/>
    <lineage>
        <taxon>Eukaryota</taxon>
        <taxon>Viridiplantae</taxon>
        <taxon>Streptophyta</taxon>
        <taxon>Embryophyta</taxon>
        <taxon>Tracheophyta</taxon>
        <taxon>Spermatophyta</taxon>
        <taxon>Magnoliopsida</taxon>
        <taxon>Liliopsida</taxon>
        <taxon>Poales</taxon>
        <taxon>Poaceae</taxon>
        <taxon>PACMAD clade</taxon>
        <taxon>Arundinoideae</taxon>
        <taxon>Arundineae</taxon>
        <taxon>Arundo</taxon>
    </lineage>
</organism>
<accession>A0A0A8ZCK2</accession>
<dbReference type="AlphaFoldDB" id="A0A0A8ZCK2"/>
<reference evidence="1" key="1">
    <citation type="submission" date="2014-09" db="EMBL/GenBank/DDBJ databases">
        <authorList>
            <person name="Magalhaes I.L.F."/>
            <person name="Oliveira U."/>
            <person name="Santos F.R."/>
            <person name="Vidigal T.H.D.A."/>
            <person name="Brescovit A.D."/>
            <person name="Santos A.J."/>
        </authorList>
    </citation>
    <scope>NUCLEOTIDE SEQUENCE</scope>
    <source>
        <tissue evidence="1">Shoot tissue taken approximately 20 cm above the soil surface</tissue>
    </source>
</reference>
<dbReference type="EMBL" id="GBRH01261354">
    <property type="protein sequence ID" value="JAD36541.1"/>
    <property type="molecule type" value="Transcribed_RNA"/>
</dbReference>
<evidence type="ECO:0000313" key="1">
    <source>
        <dbReference type="EMBL" id="JAD36541.1"/>
    </source>
</evidence>
<sequence length="77" mass="8833">MRLNSEHLFRTVIQSVFRMLSVDSDIVQNALCGFRVESLMTICKYMEPVIRVAGQHHFDPSYYNDLRRTVGHSGDGS</sequence>
<proteinExistence type="predicted"/>
<reference evidence="1" key="2">
    <citation type="journal article" date="2015" name="Data Brief">
        <title>Shoot transcriptome of the giant reed, Arundo donax.</title>
        <authorList>
            <person name="Barrero R.A."/>
            <person name="Guerrero F.D."/>
            <person name="Moolhuijzen P."/>
            <person name="Goolsby J.A."/>
            <person name="Tidwell J."/>
            <person name="Bellgard S.E."/>
            <person name="Bellgard M.I."/>
        </authorList>
    </citation>
    <scope>NUCLEOTIDE SEQUENCE</scope>
    <source>
        <tissue evidence="1">Shoot tissue taken approximately 20 cm above the soil surface</tissue>
    </source>
</reference>
<name>A0A0A8ZCK2_ARUDO</name>
<protein>
    <submittedName>
        <fullName evidence="1">Uncharacterized protein</fullName>
    </submittedName>
</protein>